<name>A0A0C3AM45_SERVB</name>
<dbReference type="AlphaFoldDB" id="A0A0C3AM45"/>
<gene>
    <name evidence="2" type="ORF">M408DRAFT_30420</name>
</gene>
<accession>A0A0C3AM45</accession>
<proteinExistence type="predicted"/>
<feature type="region of interest" description="Disordered" evidence="1">
    <location>
        <begin position="85"/>
        <end position="122"/>
    </location>
</feature>
<keyword evidence="3" id="KW-1185">Reference proteome</keyword>
<dbReference type="EMBL" id="KN824441">
    <property type="protein sequence ID" value="KIM20366.1"/>
    <property type="molecule type" value="Genomic_DNA"/>
</dbReference>
<evidence type="ECO:0000313" key="3">
    <source>
        <dbReference type="Proteomes" id="UP000054097"/>
    </source>
</evidence>
<evidence type="ECO:0000256" key="1">
    <source>
        <dbReference type="SAM" id="MobiDB-lite"/>
    </source>
</evidence>
<organism evidence="2 3">
    <name type="scientific">Serendipita vermifera MAFF 305830</name>
    <dbReference type="NCBI Taxonomy" id="933852"/>
    <lineage>
        <taxon>Eukaryota</taxon>
        <taxon>Fungi</taxon>
        <taxon>Dikarya</taxon>
        <taxon>Basidiomycota</taxon>
        <taxon>Agaricomycotina</taxon>
        <taxon>Agaricomycetes</taxon>
        <taxon>Sebacinales</taxon>
        <taxon>Serendipitaceae</taxon>
        <taxon>Serendipita</taxon>
    </lineage>
</organism>
<sequence length="351" mass="38902">MSFLESQTNERTGFPINSADITIELDEIKLLDSSYLNVIRENDSLVNPRIQDHANRWSKDKRVTPDEKPKVLRLQVITCIKTSDSSLSKTSSSSSSSSSSSKPESSSSSSESSNPTRLPIPPTPIPIPICLLQRKDTSLSNSPFTSSVSSAQIHALHSVRFKSSIYSGESERYLTSPTTKDVELLPTSHMRNIATTFYDLTLLHQLRPEYTGGEAVNKQPPRIAVVNNMSAVLDGIQFLTPFQNPGLAQSISRSWKRPTLSLNLLSLKMPNHTLQYSKVPKIEIWVTVEMTIAIEETGPTAATATTAAAQPRLQQHAHIHGRDPGRWPILRFFSAMLAMALRSAGRLIQRR</sequence>
<dbReference type="HOGENOM" id="CLU_790266_0_0_1"/>
<dbReference type="Proteomes" id="UP000054097">
    <property type="component" value="Unassembled WGS sequence"/>
</dbReference>
<reference evidence="2 3" key="1">
    <citation type="submission" date="2014-04" db="EMBL/GenBank/DDBJ databases">
        <authorList>
            <consortium name="DOE Joint Genome Institute"/>
            <person name="Kuo A."/>
            <person name="Zuccaro A."/>
            <person name="Kohler A."/>
            <person name="Nagy L.G."/>
            <person name="Floudas D."/>
            <person name="Copeland A."/>
            <person name="Barry K.W."/>
            <person name="Cichocki N."/>
            <person name="Veneault-Fourrey C."/>
            <person name="LaButti K."/>
            <person name="Lindquist E.A."/>
            <person name="Lipzen A."/>
            <person name="Lundell T."/>
            <person name="Morin E."/>
            <person name="Murat C."/>
            <person name="Sun H."/>
            <person name="Tunlid A."/>
            <person name="Henrissat B."/>
            <person name="Grigoriev I.V."/>
            <person name="Hibbett D.S."/>
            <person name="Martin F."/>
            <person name="Nordberg H.P."/>
            <person name="Cantor M.N."/>
            <person name="Hua S.X."/>
        </authorList>
    </citation>
    <scope>NUCLEOTIDE SEQUENCE [LARGE SCALE GENOMIC DNA]</scope>
    <source>
        <strain evidence="2 3">MAFF 305830</strain>
    </source>
</reference>
<protein>
    <submittedName>
        <fullName evidence="2">Uncharacterized protein</fullName>
    </submittedName>
</protein>
<feature type="compositionally biased region" description="Low complexity" evidence="1">
    <location>
        <begin position="85"/>
        <end position="113"/>
    </location>
</feature>
<reference evidence="3" key="2">
    <citation type="submission" date="2015-01" db="EMBL/GenBank/DDBJ databases">
        <title>Evolutionary Origins and Diversification of the Mycorrhizal Mutualists.</title>
        <authorList>
            <consortium name="DOE Joint Genome Institute"/>
            <consortium name="Mycorrhizal Genomics Consortium"/>
            <person name="Kohler A."/>
            <person name="Kuo A."/>
            <person name="Nagy L.G."/>
            <person name="Floudas D."/>
            <person name="Copeland A."/>
            <person name="Barry K.W."/>
            <person name="Cichocki N."/>
            <person name="Veneault-Fourrey C."/>
            <person name="LaButti K."/>
            <person name="Lindquist E.A."/>
            <person name="Lipzen A."/>
            <person name="Lundell T."/>
            <person name="Morin E."/>
            <person name="Murat C."/>
            <person name="Riley R."/>
            <person name="Ohm R."/>
            <person name="Sun H."/>
            <person name="Tunlid A."/>
            <person name="Henrissat B."/>
            <person name="Grigoriev I.V."/>
            <person name="Hibbett D.S."/>
            <person name="Martin F."/>
        </authorList>
    </citation>
    <scope>NUCLEOTIDE SEQUENCE [LARGE SCALE GENOMIC DNA]</scope>
    <source>
        <strain evidence="3">MAFF 305830</strain>
    </source>
</reference>
<evidence type="ECO:0000313" key="2">
    <source>
        <dbReference type="EMBL" id="KIM20366.1"/>
    </source>
</evidence>